<dbReference type="InterPro" id="IPR030190">
    <property type="entry name" value="MacA_alpha-hairpin_sf"/>
</dbReference>
<keyword evidence="2 3" id="KW-0175">Coiled coil</keyword>
<protein>
    <submittedName>
        <fullName evidence="7">Efflux RND transporter periplasmic adaptor subunit</fullName>
    </submittedName>
</protein>
<feature type="compositionally biased region" description="Polar residues" evidence="4">
    <location>
        <begin position="19"/>
        <end position="31"/>
    </location>
</feature>
<dbReference type="Gene3D" id="2.40.420.20">
    <property type="match status" value="1"/>
</dbReference>
<evidence type="ECO:0000313" key="7">
    <source>
        <dbReference type="EMBL" id="XBH06057.1"/>
    </source>
</evidence>
<comment type="similarity">
    <text evidence="1">Belongs to the membrane fusion protein (MFP) (TC 8.A.1) family.</text>
</comment>
<dbReference type="RefSeq" id="WP_406698908.1">
    <property type="nucleotide sequence ID" value="NZ_CP155447.1"/>
</dbReference>
<dbReference type="Gene3D" id="2.40.30.170">
    <property type="match status" value="1"/>
</dbReference>
<dbReference type="GO" id="GO:1990195">
    <property type="term" value="C:macrolide transmembrane transporter complex"/>
    <property type="evidence" value="ECO:0007669"/>
    <property type="project" value="InterPro"/>
</dbReference>
<evidence type="ECO:0000256" key="4">
    <source>
        <dbReference type="SAM" id="MobiDB-lite"/>
    </source>
</evidence>
<name>A0AAU7CLQ5_9BACT</name>
<proteinExistence type="inferred from homology"/>
<dbReference type="Gene3D" id="6.10.140.1990">
    <property type="match status" value="1"/>
</dbReference>
<feature type="region of interest" description="Disordered" evidence="4">
    <location>
        <begin position="1"/>
        <end position="31"/>
    </location>
</feature>
<feature type="domain" description="YknX-like C-terminal permuted SH3-like" evidence="6">
    <location>
        <begin position="399"/>
        <end position="467"/>
    </location>
</feature>
<feature type="compositionally biased region" description="Basic and acidic residues" evidence="4">
    <location>
        <begin position="7"/>
        <end position="18"/>
    </location>
</feature>
<evidence type="ECO:0000259" key="5">
    <source>
        <dbReference type="Pfam" id="PF25954"/>
    </source>
</evidence>
<gene>
    <name evidence="7" type="ORF">V5E97_08480</name>
</gene>
<sequence length="479" mass="50938">MQEPQCDGDRTSEHESGKTDQAVSPTRRSQSSLVKASLATFSLVAIFMAGCGEPTGKAAVHAATANAPSTPVARVTTVTPERMTIRRISEQPGQIEAVEVTPMHAKLAGYLQTVSVDIGDRVKKGQVMAELRVPEVEADLKQKRALIDQAHAEQKQADATVNVALAGVLSAEAKLSETKAGIRRSEADVARWRSEFSRVQQLAQERALTGSLVDETRSKVGAAEASRDEVQAQVKSNEAALAEAKARLDKARSDVLAAASHVEVARFDAERAEAMASYRKIEAPYDGVVIRRRADTGQLTTPGTSGEPLFVVARSGVVTISVGVPETDAPFVNAGDPAHVRLLALDGRTFDGKVTRTAWALESATRTLLTEIDLPDPDDALRPGLYAYVTVVAEEHANALTLPTTAIVKDGGKSFCVTVADGRATRNEIKLGLTEGKRTEVISGLREGEWVVEANAGSLADGQAVEINEPQPNPASPKS</sequence>
<dbReference type="FunFam" id="2.40.30.170:FF:000010">
    <property type="entry name" value="Efflux RND transporter periplasmic adaptor subunit"/>
    <property type="match status" value="1"/>
</dbReference>
<dbReference type="Gene3D" id="1.10.287.470">
    <property type="entry name" value="Helix hairpin bin"/>
    <property type="match status" value="2"/>
</dbReference>
<dbReference type="AlphaFoldDB" id="A0AAU7CLQ5"/>
<dbReference type="GO" id="GO:1990281">
    <property type="term" value="C:efflux pump complex"/>
    <property type="evidence" value="ECO:0007669"/>
    <property type="project" value="TreeGrafter"/>
</dbReference>
<reference evidence="7" key="1">
    <citation type="submission" date="2024-05" db="EMBL/GenBank/DDBJ databases">
        <title>Planctomycetes of the genus Singulisphaera possess chitinolytic capabilities.</title>
        <authorList>
            <person name="Ivanova A."/>
        </authorList>
    </citation>
    <scope>NUCLEOTIDE SEQUENCE</scope>
    <source>
        <strain evidence="7">Ch08T</strain>
    </source>
</reference>
<dbReference type="NCBIfam" id="TIGR01730">
    <property type="entry name" value="RND_mfp"/>
    <property type="match status" value="1"/>
</dbReference>
<dbReference type="GO" id="GO:1990961">
    <property type="term" value="P:xenobiotic detoxification by transmembrane export across the plasma membrane"/>
    <property type="evidence" value="ECO:0007669"/>
    <property type="project" value="InterPro"/>
</dbReference>
<evidence type="ECO:0000256" key="3">
    <source>
        <dbReference type="SAM" id="Coils"/>
    </source>
</evidence>
<feature type="coiled-coil region" evidence="3">
    <location>
        <begin position="227"/>
        <end position="254"/>
    </location>
</feature>
<evidence type="ECO:0000259" key="6">
    <source>
        <dbReference type="Pfam" id="PF25989"/>
    </source>
</evidence>
<dbReference type="InterPro" id="IPR058637">
    <property type="entry name" value="YknX-like_C"/>
</dbReference>
<dbReference type="Pfam" id="PF25989">
    <property type="entry name" value="YknX_C"/>
    <property type="match status" value="1"/>
</dbReference>
<dbReference type="GO" id="GO:0030313">
    <property type="term" value="C:cell envelope"/>
    <property type="evidence" value="ECO:0007669"/>
    <property type="project" value="UniProtKB-SubCell"/>
</dbReference>
<accession>A0AAU7CLQ5</accession>
<dbReference type="GO" id="GO:0015562">
    <property type="term" value="F:efflux transmembrane transporter activity"/>
    <property type="evidence" value="ECO:0007669"/>
    <property type="project" value="TreeGrafter"/>
</dbReference>
<dbReference type="EMBL" id="CP155447">
    <property type="protein sequence ID" value="XBH06057.1"/>
    <property type="molecule type" value="Genomic_DNA"/>
</dbReference>
<dbReference type="Gene3D" id="2.40.50.100">
    <property type="match status" value="2"/>
</dbReference>
<evidence type="ECO:0000256" key="1">
    <source>
        <dbReference type="ARBA" id="ARBA00009477"/>
    </source>
</evidence>
<dbReference type="GO" id="GO:0019898">
    <property type="term" value="C:extrinsic component of membrane"/>
    <property type="evidence" value="ECO:0007669"/>
    <property type="project" value="InterPro"/>
</dbReference>
<dbReference type="InterPro" id="IPR058792">
    <property type="entry name" value="Beta-barrel_RND_2"/>
</dbReference>
<organism evidence="7">
    <name type="scientific">Singulisphaera sp. Ch08</name>
    <dbReference type="NCBI Taxonomy" id="3120278"/>
    <lineage>
        <taxon>Bacteria</taxon>
        <taxon>Pseudomonadati</taxon>
        <taxon>Planctomycetota</taxon>
        <taxon>Planctomycetia</taxon>
        <taxon>Isosphaerales</taxon>
        <taxon>Isosphaeraceae</taxon>
        <taxon>Singulisphaera</taxon>
    </lineage>
</organism>
<dbReference type="PANTHER" id="PTHR30469">
    <property type="entry name" value="MULTIDRUG RESISTANCE PROTEIN MDTA"/>
    <property type="match status" value="1"/>
</dbReference>
<dbReference type="InterPro" id="IPR006143">
    <property type="entry name" value="RND_pump_MFP"/>
</dbReference>
<feature type="domain" description="CusB-like beta-barrel" evidence="5">
    <location>
        <begin position="320"/>
        <end position="394"/>
    </location>
</feature>
<evidence type="ECO:0000256" key="2">
    <source>
        <dbReference type="ARBA" id="ARBA00023054"/>
    </source>
</evidence>
<dbReference type="PANTHER" id="PTHR30469:SF37">
    <property type="entry name" value="RAGD PROTEIN"/>
    <property type="match status" value="1"/>
</dbReference>
<dbReference type="Pfam" id="PF25954">
    <property type="entry name" value="Beta-barrel_RND_2"/>
    <property type="match status" value="1"/>
</dbReference>
<dbReference type="SUPFAM" id="SSF111369">
    <property type="entry name" value="HlyD-like secretion proteins"/>
    <property type="match status" value="2"/>
</dbReference>